<sequence>MKARVEVDIWFDVDNWTETEFKDVIEDAIDAYNGSADVRSIKLVPDDDGDDEVPTHYIIGYLAYDQVQYPIVGTGYTDLGKYYDIVTKSDSVAKVYHIDKLVSHVELH</sequence>
<accession>A0A024B2V2</accession>
<dbReference type="KEGG" id="vg:19525887"/>
<organism evidence="1 2">
    <name type="scientific">Bacillus phage Megatron</name>
    <dbReference type="NCBI Taxonomy" id="1486661"/>
    <lineage>
        <taxon>Viruses</taxon>
        <taxon>Duplodnaviria</taxon>
        <taxon>Heunggongvirae</taxon>
        <taxon>Uroviricota</taxon>
        <taxon>Caudoviricetes</taxon>
        <taxon>Herelleviridae</taxon>
        <taxon>Bastillevirinae</taxon>
        <taxon>Wphvirus</taxon>
        <taxon>Wphvirus megatron</taxon>
    </lineage>
</organism>
<reference evidence="2" key="1">
    <citation type="submission" date="2014-09" db="EMBL/GenBank/DDBJ databases">
        <authorList>
            <person name="Sauder A.B."/>
            <person name="McKenzie Q.R."/>
            <person name="Temple L.M."/>
            <person name="Alexis B.K."/>
            <person name="Al-Atrache Z."/>
            <person name="Lewis L.O."/>
            <person name="Loesser-Casey K.E."/>
            <person name="Mitchell K.J."/>
        </authorList>
    </citation>
    <scope>NUCLEOTIDE SEQUENCE [LARGE SCALE GENOMIC DNA]</scope>
</reference>
<dbReference type="GeneID" id="19525887"/>
<name>A0A024B2V2_9CAUD</name>
<proteinExistence type="predicted"/>
<evidence type="ECO:0000313" key="1">
    <source>
        <dbReference type="EMBL" id="AHZ10760.1"/>
    </source>
</evidence>
<evidence type="ECO:0000313" key="2">
    <source>
        <dbReference type="Proteomes" id="UP000026906"/>
    </source>
</evidence>
<protein>
    <submittedName>
        <fullName evidence="1">Uncharacterized protein</fullName>
    </submittedName>
</protein>
<dbReference type="RefSeq" id="YP_009036249.1">
    <property type="nucleotide sequence ID" value="NC_024211.1"/>
</dbReference>
<dbReference type="EMBL" id="KJ489401">
    <property type="protein sequence ID" value="AHZ10760.1"/>
    <property type="molecule type" value="Genomic_DNA"/>
</dbReference>
<keyword evidence="2" id="KW-1185">Reference proteome</keyword>
<dbReference type="Proteomes" id="UP000026906">
    <property type="component" value="Segment"/>
</dbReference>